<dbReference type="EMBL" id="GL385396">
    <property type="protein sequence ID" value="EJT79380.1"/>
    <property type="molecule type" value="Genomic_DNA"/>
</dbReference>
<feature type="chain" id="PRO_5015094460" evidence="6">
    <location>
        <begin position="24"/>
        <end position="554"/>
    </location>
</feature>
<dbReference type="PANTHER" id="PTHR11010:SF23">
    <property type="entry name" value="SERINE PEPTIDASE"/>
    <property type="match status" value="1"/>
</dbReference>
<dbReference type="STRING" id="644352.J3NT66"/>
<reference evidence="8" key="4">
    <citation type="journal article" date="2015" name="G3 (Bethesda)">
        <title>Genome sequences of three phytopathogenic species of the Magnaporthaceae family of fungi.</title>
        <authorList>
            <person name="Okagaki L.H."/>
            <person name="Nunes C.C."/>
            <person name="Sailsbery J."/>
            <person name="Clay B."/>
            <person name="Brown D."/>
            <person name="John T."/>
            <person name="Oh Y."/>
            <person name="Young N."/>
            <person name="Fitzgerald M."/>
            <person name="Haas B.J."/>
            <person name="Zeng Q."/>
            <person name="Young S."/>
            <person name="Adiconis X."/>
            <person name="Fan L."/>
            <person name="Levin J.Z."/>
            <person name="Mitchell T.K."/>
            <person name="Okubara P.A."/>
            <person name="Farman M.L."/>
            <person name="Kohn L.M."/>
            <person name="Birren B."/>
            <person name="Ma L.-J."/>
            <person name="Dean R.A."/>
        </authorList>
    </citation>
    <scope>NUCLEOTIDE SEQUENCE</scope>
    <source>
        <strain evidence="8">R3-111a-1</strain>
    </source>
</reference>
<keyword evidence="9" id="KW-1185">Reference proteome</keyword>
<dbReference type="Proteomes" id="UP000006039">
    <property type="component" value="Unassembled WGS sequence"/>
</dbReference>
<evidence type="ECO:0000256" key="5">
    <source>
        <dbReference type="ARBA" id="ARBA00023180"/>
    </source>
</evidence>
<evidence type="ECO:0000313" key="9">
    <source>
        <dbReference type="Proteomes" id="UP000006039"/>
    </source>
</evidence>
<keyword evidence="2 7" id="KW-0645">Protease</keyword>
<dbReference type="GO" id="GO:0008239">
    <property type="term" value="F:dipeptidyl-peptidase activity"/>
    <property type="evidence" value="ECO:0007669"/>
    <property type="project" value="TreeGrafter"/>
</dbReference>
<dbReference type="Pfam" id="PF05577">
    <property type="entry name" value="Peptidase_S28"/>
    <property type="match status" value="1"/>
</dbReference>
<dbReference type="RefSeq" id="XP_009220525.1">
    <property type="nucleotide sequence ID" value="XM_009222261.1"/>
</dbReference>
<gene>
    <name evidence="8" type="primary">20344922</name>
    <name evidence="7" type="ORF">GGTG_04464</name>
</gene>
<name>J3NT66_GAET3</name>
<reference evidence="7" key="2">
    <citation type="submission" date="2010-07" db="EMBL/GenBank/DDBJ databases">
        <authorList>
            <consortium name="The Broad Institute Genome Sequencing Platform"/>
            <consortium name="Broad Institute Genome Sequencing Center for Infectious Disease"/>
            <person name="Ma L.-J."/>
            <person name="Dead R."/>
            <person name="Young S."/>
            <person name="Zeng Q."/>
            <person name="Koehrsen M."/>
            <person name="Alvarado L."/>
            <person name="Berlin A."/>
            <person name="Chapman S.B."/>
            <person name="Chen Z."/>
            <person name="Freedman E."/>
            <person name="Gellesch M."/>
            <person name="Goldberg J."/>
            <person name="Griggs A."/>
            <person name="Gujja S."/>
            <person name="Heilman E.R."/>
            <person name="Heiman D."/>
            <person name="Hepburn T."/>
            <person name="Howarth C."/>
            <person name="Jen D."/>
            <person name="Larson L."/>
            <person name="Mehta T."/>
            <person name="Neiman D."/>
            <person name="Pearson M."/>
            <person name="Roberts A."/>
            <person name="Saif S."/>
            <person name="Shea T."/>
            <person name="Shenoy N."/>
            <person name="Sisk P."/>
            <person name="Stolte C."/>
            <person name="Sykes S."/>
            <person name="Walk T."/>
            <person name="White J."/>
            <person name="Yandava C."/>
            <person name="Haas B."/>
            <person name="Nusbaum C."/>
            <person name="Birren B."/>
        </authorList>
    </citation>
    <scope>NUCLEOTIDE SEQUENCE</scope>
    <source>
        <strain evidence="7">R3-111a-1</strain>
    </source>
</reference>
<evidence type="ECO:0000313" key="7">
    <source>
        <dbReference type="EMBL" id="EJT79380.1"/>
    </source>
</evidence>
<evidence type="ECO:0000256" key="1">
    <source>
        <dbReference type="ARBA" id="ARBA00011079"/>
    </source>
</evidence>
<dbReference type="SUPFAM" id="SSF53474">
    <property type="entry name" value="alpha/beta-Hydrolases"/>
    <property type="match status" value="1"/>
</dbReference>
<organism evidence="7">
    <name type="scientific">Gaeumannomyces tritici (strain R3-111a-1)</name>
    <name type="common">Wheat and barley take-all root rot fungus</name>
    <name type="synonym">Gaeumannomyces graminis var. tritici</name>
    <dbReference type="NCBI Taxonomy" id="644352"/>
    <lineage>
        <taxon>Eukaryota</taxon>
        <taxon>Fungi</taxon>
        <taxon>Dikarya</taxon>
        <taxon>Ascomycota</taxon>
        <taxon>Pezizomycotina</taxon>
        <taxon>Sordariomycetes</taxon>
        <taxon>Sordariomycetidae</taxon>
        <taxon>Magnaporthales</taxon>
        <taxon>Magnaporthaceae</taxon>
        <taxon>Gaeumannomyces</taxon>
    </lineage>
</organism>
<dbReference type="PANTHER" id="PTHR11010">
    <property type="entry name" value="PROTEASE S28 PRO-X CARBOXYPEPTIDASE-RELATED"/>
    <property type="match status" value="1"/>
</dbReference>
<reference evidence="9" key="1">
    <citation type="submission" date="2010-07" db="EMBL/GenBank/DDBJ databases">
        <title>The genome sequence of Gaeumannomyces graminis var. tritici strain R3-111a-1.</title>
        <authorList>
            <consortium name="The Broad Institute Genome Sequencing Platform"/>
            <person name="Ma L.-J."/>
            <person name="Dead R."/>
            <person name="Young S."/>
            <person name="Zeng Q."/>
            <person name="Koehrsen M."/>
            <person name="Alvarado L."/>
            <person name="Berlin A."/>
            <person name="Chapman S.B."/>
            <person name="Chen Z."/>
            <person name="Freedman E."/>
            <person name="Gellesch M."/>
            <person name="Goldberg J."/>
            <person name="Griggs A."/>
            <person name="Gujja S."/>
            <person name="Heilman E.R."/>
            <person name="Heiman D."/>
            <person name="Hepburn T."/>
            <person name="Howarth C."/>
            <person name="Jen D."/>
            <person name="Larson L."/>
            <person name="Mehta T."/>
            <person name="Neiman D."/>
            <person name="Pearson M."/>
            <person name="Roberts A."/>
            <person name="Saif S."/>
            <person name="Shea T."/>
            <person name="Shenoy N."/>
            <person name="Sisk P."/>
            <person name="Stolte C."/>
            <person name="Sykes S."/>
            <person name="Walk T."/>
            <person name="White J."/>
            <person name="Yandava C."/>
            <person name="Haas B."/>
            <person name="Nusbaum C."/>
            <person name="Birren B."/>
        </authorList>
    </citation>
    <scope>NUCLEOTIDE SEQUENCE [LARGE SCALE GENOMIC DNA]</scope>
    <source>
        <strain evidence="9">R3-111a-1</strain>
    </source>
</reference>
<dbReference type="EnsemblFungi" id="EJT79380">
    <property type="protein sequence ID" value="EJT79380"/>
    <property type="gene ID" value="GGTG_04464"/>
</dbReference>
<reference evidence="7" key="3">
    <citation type="submission" date="2010-09" db="EMBL/GenBank/DDBJ databases">
        <title>Annotation of Gaeumannomyces graminis var. tritici R3-111a-1.</title>
        <authorList>
            <consortium name="The Broad Institute Genome Sequencing Platform"/>
            <person name="Ma L.-J."/>
            <person name="Dead R."/>
            <person name="Young S.K."/>
            <person name="Zeng Q."/>
            <person name="Gargeya S."/>
            <person name="Fitzgerald M."/>
            <person name="Haas B."/>
            <person name="Abouelleil A."/>
            <person name="Alvarado L."/>
            <person name="Arachchi H.M."/>
            <person name="Berlin A."/>
            <person name="Brown A."/>
            <person name="Chapman S.B."/>
            <person name="Chen Z."/>
            <person name="Dunbar C."/>
            <person name="Freedman E."/>
            <person name="Gearin G."/>
            <person name="Gellesch M."/>
            <person name="Goldberg J."/>
            <person name="Griggs A."/>
            <person name="Gujja S."/>
            <person name="Heiman D."/>
            <person name="Howarth C."/>
            <person name="Larson L."/>
            <person name="Lui A."/>
            <person name="MacDonald P.J.P."/>
            <person name="Mehta T."/>
            <person name="Montmayeur A."/>
            <person name="Murphy C."/>
            <person name="Neiman D."/>
            <person name="Pearson M."/>
            <person name="Priest M."/>
            <person name="Roberts A."/>
            <person name="Saif S."/>
            <person name="Shea T."/>
            <person name="Shenoy N."/>
            <person name="Sisk P."/>
            <person name="Stolte C."/>
            <person name="Sykes S."/>
            <person name="Yandava C."/>
            <person name="Wortman J."/>
            <person name="Nusbaum C."/>
            <person name="Birren B."/>
        </authorList>
    </citation>
    <scope>NUCLEOTIDE SEQUENCE</scope>
    <source>
        <strain evidence="7">R3-111a-1</strain>
    </source>
</reference>
<dbReference type="VEuPathDB" id="FungiDB:GGTG_04464"/>
<evidence type="ECO:0000256" key="2">
    <source>
        <dbReference type="ARBA" id="ARBA00022670"/>
    </source>
</evidence>
<reference evidence="8" key="5">
    <citation type="submission" date="2018-04" db="UniProtKB">
        <authorList>
            <consortium name="EnsemblFungi"/>
        </authorList>
    </citation>
    <scope>IDENTIFICATION</scope>
    <source>
        <strain evidence="8">R3-111a-1</strain>
    </source>
</reference>
<evidence type="ECO:0000313" key="8">
    <source>
        <dbReference type="EnsemblFungi" id="EJT79380"/>
    </source>
</evidence>
<dbReference type="eggNOG" id="KOG2182">
    <property type="taxonomic scope" value="Eukaryota"/>
</dbReference>
<dbReference type="InterPro" id="IPR029058">
    <property type="entry name" value="AB_hydrolase_fold"/>
</dbReference>
<dbReference type="InterPro" id="IPR008758">
    <property type="entry name" value="Peptidase_S28"/>
</dbReference>
<comment type="similarity">
    <text evidence="1">Belongs to the peptidase S28 family.</text>
</comment>
<dbReference type="OrthoDB" id="1735038at2759"/>
<dbReference type="GO" id="GO:0006508">
    <property type="term" value="P:proteolysis"/>
    <property type="evidence" value="ECO:0007669"/>
    <property type="project" value="UniProtKB-KW"/>
</dbReference>
<keyword evidence="5" id="KW-0325">Glycoprotein</keyword>
<evidence type="ECO:0000256" key="3">
    <source>
        <dbReference type="ARBA" id="ARBA00022729"/>
    </source>
</evidence>
<evidence type="ECO:0000256" key="6">
    <source>
        <dbReference type="SAM" id="SignalP"/>
    </source>
</evidence>
<evidence type="ECO:0000256" key="4">
    <source>
        <dbReference type="ARBA" id="ARBA00022801"/>
    </source>
</evidence>
<keyword evidence="4" id="KW-0378">Hydrolase</keyword>
<dbReference type="Gene3D" id="3.40.50.1820">
    <property type="entry name" value="alpha/beta hydrolase"/>
    <property type="match status" value="2"/>
</dbReference>
<accession>J3NT66</accession>
<protein>
    <submittedName>
        <fullName evidence="7">Endoprotease</fullName>
    </submittedName>
</protein>
<sequence length="554" mass="60918">MKVSLGNAAAAAAALLLATTVSAVSFHRSGMEIGPIEDEVELFSALATSRGRADPMNGWGEFDQLIDHANPQLGTFKQRFWYGTEFWNGTGSPIIVVNPGEQSATGFNVTYTTKGRLAGLMAEKIGAAVVVVEHRYWGESTPYKVLTSENLKYLDLKNSIQDMVYFAHNFKAPFDPAEGATAPGRVPWLYSGGSYSGALAGWIAAKAPGTFWAIHGSSGVVEAVADMWTMFVPVQEAMPRNCSRDVSAAIDYMDGILMSGSQAQKDKLKAKFKLDGLSDADFGQAIENGPWLWQSTQFYSANKDLGGPGFNSFHRFCDYVEGAWPGSTTPVPGEKGVGSCKAVEGYAKWFTELWLPGQCESSGYPEWQGQNNTACYQNQNASNPQYHDLRYNNPVNRQWNWMLCNEPFGWWQNGAPKDRPSIVSRLVNNKYWMDQCELWFPGGAYGYALGRTEADLNAWTGGWSDLNIPRLMYANGQYDTWREVTVSSSVRPGGPMQSKPNGTQVRVLPGGVHCSDLYGPNWAANEGARKIADEQVAQMAEWVGEFYAEKGLAR</sequence>
<dbReference type="HOGENOM" id="CLU_023630_1_0_1"/>
<dbReference type="AlphaFoldDB" id="J3NT66"/>
<keyword evidence="3 6" id="KW-0732">Signal</keyword>
<dbReference type="GeneID" id="20344922"/>
<feature type="signal peptide" evidence="6">
    <location>
        <begin position="1"/>
        <end position="23"/>
    </location>
</feature>
<proteinExistence type="inferred from homology"/>
<dbReference type="GO" id="GO:0070008">
    <property type="term" value="F:serine-type exopeptidase activity"/>
    <property type="evidence" value="ECO:0007669"/>
    <property type="project" value="InterPro"/>
</dbReference>